<feature type="domain" description="PITH" evidence="3">
    <location>
        <begin position="21"/>
        <end position="223"/>
    </location>
</feature>
<feature type="region of interest" description="Disordered" evidence="2">
    <location>
        <begin position="66"/>
        <end position="92"/>
    </location>
</feature>
<evidence type="ECO:0000256" key="1">
    <source>
        <dbReference type="ARBA" id="ARBA00025788"/>
    </source>
</evidence>
<gene>
    <name evidence="4" type="ORF">BQ2448_5220</name>
</gene>
<dbReference type="PANTHER" id="PTHR12175">
    <property type="entry name" value="AD039 HT014 THIOREDOXIN FAMILY TRP26"/>
    <property type="match status" value="1"/>
</dbReference>
<reference evidence="5" key="1">
    <citation type="submission" date="2016-09" db="EMBL/GenBank/DDBJ databases">
        <authorList>
            <person name="Jeantristanb JTB J.-T."/>
            <person name="Ricardo R."/>
        </authorList>
    </citation>
    <scope>NUCLEOTIDE SEQUENCE [LARGE SCALE GENOMIC DNA]</scope>
</reference>
<dbReference type="EMBL" id="FMSP01000002">
    <property type="protein sequence ID" value="SCV67609.1"/>
    <property type="molecule type" value="Genomic_DNA"/>
</dbReference>
<organism evidence="4 5">
    <name type="scientific">Microbotryum intermedium</name>
    <dbReference type="NCBI Taxonomy" id="269621"/>
    <lineage>
        <taxon>Eukaryota</taxon>
        <taxon>Fungi</taxon>
        <taxon>Dikarya</taxon>
        <taxon>Basidiomycota</taxon>
        <taxon>Pucciniomycotina</taxon>
        <taxon>Microbotryomycetes</taxon>
        <taxon>Microbotryales</taxon>
        <taxon>Microbotryaceae</taxon>
        <taxon>Microbotryum</taxon>
    </lineage>
</organism>
<dbReference type="Pfam" id="PF06201">
    <property type="entry name" value="PITH"/>
    <property type="match status" value="1"/>
</dbReference>
<dbReference type="InterPro" id="IPR010400">
    <property type="entry name" value="PITH_dom"/>
</dbReference>
<dbReference type="InterPro" id="IPR037047">
    <property type="entry name" value="PITH_dom_sf"/>
</dbReference>
<keyword evidence="5" id="KW-1185">Reference proteome</keyword>
<dbReference type="InterPro" id="IPR045099">
    <property type="entry name" value="PITH1-like"/>
</dbReference>
<name>A0A238F4H8_9BASI</name>
<proteinExistence type="inferred from homology"/>
<feature type="region of interest" description="Disordered" evidence="2">
    <location>
        <begin position="218"/>
        <end position="245"/>
    </location>
</feature>
<evidence type="ECO:0000313" key="5">
    <source>
        <dbReference type="Proteomes" id="UP000198372"/>
    </source>
</evidence>
<dbReference type="PANTHER" id="PTHR12175:SF1">
    <property type="entry name" value="PITH DOMAIN-CONTAINING PROTEIN 1"/>
    <property type="match status" value="1"/>
</dbReference>
<dbReference type="PROSITE" id="PS51532">
    <property type="entry name" value="PITH"/>
    <property type="match status" value="1"/>
</dbReference>
<sequence length="245" mass="26411">MDCRDDLTSVDMDHSVVTESLASATSSSTISLYPFIDHHGCYGTNLALPDSLPRVLRPLDSKDVCTANDELGEPDDALNPSSGGPWTGGSIDSQEDDDELLVHVKFTELVKIKSMLIGTGGGRASNAPRLLKCWVNRVDGLTFSDVNSTVTSQEFELLESTSGSHDSLEYPVRLARFANVSSIDLYFANTRGGASSRLYYLGFMGESRRIKKEENSGMTVGTETGVDSMIDGMKESKPSGAAPVR</sequence>
<comment type="similarity">
    <text evidence="1">Belongs to the PITHD1 family.</text>
</comment>
<dbReference type="GO" id="GO:0005737">
    <property type="term" value="C:cytoplasm"/>
    <property type="evidence" value="ECO:0007669"/>
    <property type="project" value="UniProtKB-ARBA"/>
</dbReference>
<dbReference type="Gene3D" id="2.60.120.470">
    <property type="entry name" value="PITH domain"/>
    <property type="match status" value="1"/>
</dbReference>
<dbReference type="SUPFAM" id="SSF49785">
    <property type="entry name" value="Galactose-binding domain-like"/>
    <property type="match status" value="1"/>
</dbReference>
<evidence type="ECO:0000259" key="3">
    <source>
        <dbReference type="PROSITE" id="PS51532"/>
    </source>
</evidence>
<dbReference type="GO" id="GO:0005634">
    <property type="term" value="C:nucleus"/>
    <property type="evidence" value="ECO:0007669"/>
    <property type="project" value="TreeGrafter"/>
</dbReference>
<evidence type="ECO:0000313" key="4">
    <source>
        <dbReference type="EMBL" id="SCV67609.1"/>
    </source>
</evidence>
<protein>
    <submittedName>
        <fullName evidence="4">BQ2448_5220 protein</fullName>
    </submittedName>
</protein>
<evidence type="ECO:0000256" key="2">
    <source>
        <dbReference type="SAM" id="MobiDB-lite"/>
    </source>
</evidence>
<dbReference type="OrthoDB" id="2635at2759"/>
<accession>A0A238F4H8</accession>
<dbReference type="AlphaFoldDB" id="A0A238F4H8"/>
<dbReference type="InterPro" id="IPR008979">
    <property type="entry name" value="Galactose-bd-like_sf"/>
</dbReference>
<dbReference type="Proteomes" id="UP000198372">
    <property type="component" value="Unassembled WGS sequence"/>
</dbReference>